<dbReference type="RefSeq" id="WP_205115387.1">
    <property type="nucleotide sequence ID" value="NZ_JAFBCM010000001.1"/>
</dbReference>
<proteinExistence type="predicted"/>
<name>A0ABV7YJW7_9ACTN</name>
<organism evidence="2 3">
    <name type="scientific">Tenggerimyces flavus</name>
    <dbReference type="NCBI Taxonomy" id="1708749"/>
    <lineage>
        <taxon>Bacteria</taxon>
        <taxon>Bacillati</taxon>
        <taxon>Actinomycetota</taxon>
        <taxon>Actinomycetes</taxon>
        <taxon>Propionibacteriales</taxon>
        <taxon>Nocardioidaceae</taxon>
        <taxon>Tenggerimyces</taxon>
    </lineage>
</organism>
<evidence type="ECO:0000313" key="3">
    <source>
        <dbReference type="Proteomes" id="UP001595699"/>
    </source>
</evidence>
<feature type="signal peptide" evidence="1">
    <location>
        <begin position="1"/>
        <end position="25"/>
    </location>
</feature>
<protein>
    <submittedName>
        <fullName evidence="2">Uncharacterized protein</fullName>
    </submittedName>
</protein>
<gene>
    <name evidence="2" type="ORF">ACFOUW_26320</name>
</gene>
<feature type="chain" id="PRO_5045062099" evidence="1">
    <location>
        <begin position="26"/>
        <end position="454"/>
    </location>
</feature>
<sequence>MRPARLRRFAAVVAALVATAPFAMTVGPAAAGESDRPTTPEELKSSVIARGAAAKARVAGGASVTALPPGGVGNGIFQLYVEQSTPGNGTFTVLTGPNHPAGPGLNVLFGNGIPGTSYLMVKHVTVPDEPGDEESTRVYVQGPLITHEDEISLDESRLGVELGTTGYEVGWSAYFGYLYETVEVHGSTLADTSIEVTTRIEPYEWALNDRYQIQHIWDVAAGADDGPVLQTQQADTVFRPFAAVGTTEHTLNASENHVVVADNDANPVPPNLGIAISSAGPSWLDPTPTPPDSVKYVCWPQAVYAPIGEYEVDETYDVSTPASSCTNSNSKNDSAVVSLWSVNNPGGPTSVTQTLFSSPRTPYPTVMTATPVLLNPPVFTATLRDTGANKPLVGRTVSFVVGNTVRCSAVTDATGTAGCGTLVDRLAAVLALGYTARYAGNAIWAPASKRAGIL</sequence>
<dbReference type="Proteomes" id="UP001595699">
    <property type="component" value="Unassembled WGS sequence"/>
</dbReference>
<comment type="caution">
    <text evidence="2">The sequence shown here is derived from an EMBL/GenBank/DDBJ whole genome shotgun (WGS) entry which is preliminary data.</text>
</comment>
<keyword evidence="3" id="KW-1185">Reference proteome</keyword>
<evidence type="ECO:0000256" key="1">
    <source>
        <dbReference type="SAM" id="SignalP"/>
    </source>
</evidence>
<accession>A0ABV7YJW7</accession>
<dbReference type="EMBL" id="JBHRZH010000023">
    <property type="protein sequence ID" value="MFC3764378.1"/>
    <property type="molecule type" value="Genomic_DNA"/>
</dbReference>
<reference evidence="3" key="1">
    <citation type="journal article" date="2019" name="Int. J. Syst. Evol. Microbiol.">
        <title>The Global Catalogue of Microorganisms (GCM) 10K type strain sequencing project: providing services to taxonomists for standard genome sequencing and annotation.</title>
        <authorList>
            <consortium name="The Broad Institute Genomics Platform"/>
            <consortium name="The Broad Institute Genome Sequencing Center for Infectious Disease"/>
            <person name="Wu L."/>
            <person name="Ma J."/>
        </authorList>
    </citation>
    <scope>NUCLEOTIDE SEQUENCE [LARGE SCALE GENOMIC DNA]</scope>
    <source>
        <strain evidence="3">CGMCC 4.7241</strain>
    </source>
</reference>
<evidence type="ECO:0000313" key="2">
    <source>
        <dbReference type="EMBL" id="MFC3764378.1"/>
    </source>
</evidence>
<keyword evidence="1" id="KW-0732">Signal</keyword>